<sequence length="148" mass="16541">MISIYFGKKIEFRAGENSIICKLDKPGLYEIAYKKPAIFGTIPTHIAFQMHRQPDGKEILVSRRVNVFGSRKDMSGNRIVPVAEFTIDVPGDYRLLIPEIQGGKDRDKLIIKEKTGLKGFLMIFAILFSAIATIAGLVLSILAFLNKI</sequence>
<feature type="transmembrane region" description="Helical" evidence="1">
    <location>
        <begin position="120"/>
        <end position="145"/>
    </location>
</feature>
<dbReference type="Proteomes" id="UP001164653">
    <property type="component" value="Chromosome"/>
</dbReference>
<proteinExistence type="predicted"/>
<dbReference type="AlphaFoldDB" id="A0A9E8SNH7"/>
<evidence type="ECO:0000313" key="2">
    <source>
        <dbReference type="EMBL" id="WAC13741.1"/>
    </source>
</evidence>
<keyword evidence="3" id="KW-1185">Reference proteome</keyword>
<keyword evidence="1" id="KW-0472">Membrane</keyword>
<protein>
    <submittedName>
        <fullName evidence="2">Uncharacterized protein</fullName>
    </submittedName>
</protein>
<dbReference type="KEGG" id="dpf:ON006_07225"/>
<organism evidence="2 3">
    <name type="scientific">Dyadobacter pollutisoli</name>
    <dbReference type="NCBI Taxonomy" id="2910158"/>
    <lineage>
        <taxon>Bacteria</taxon>
        <taxon>Pseudomonadati</taxon>
        <taxon>Bacteroidota</taxon>
        <taxon>Cytophagia</taxon>
        <taxon>Cytophagales</taxon>
        <taxon>Spirosomataceae</taxon>
        <taxon>Dyadobacter</taxon>
    </lineage>
</organism>
<evidence type="ECO:0000313" key="3">
    <source>
        <dbReference type="Proteomes" id="UP001164653"/>
    </source>
</evidence>
<evidence type="ECO:0000256" key="1">
    <source>
        <dbReference type="SAM" id="Phobius"/>
    </source>
</evidence>
<keyword evidence="1" id="KW-0812">Transmembrane</keyword>
<keyword evidence="1" id="KW-1133">Transmembrane helix</keyword>
<accession>A0A9E8SNH7</accession>
<dbReference type="RefSeq" id="WP_244819151.1">
    <property type="nucleotide sequence ID" value="NZ_CP112998.1"/>
</dbReference>
<dbReference type="EMBL" id="CP112998">
    <property type="protein sequence ID" value="WAC13741.1"/>
    <property type="molecule type" value="Genomic_DNA"/>
</dbReference>
<reference evidence="2" key="1">
    <citation type="submission" date="2022-11" db="EMBL/GenBank/DDBJ databases">
        <title>Dyadobacter pollutisoli sp. nov., isolated from plastic dumped soil.</title>
        <authorList>
            <person name="Kim J.M."/>
            <person name="Kim K.R."/>
            <person name="Lee J.K."/>
            <person name="Hao L."/>
            <person name="Jeon C.O."/>
        </authorList>
    </citation>
    <scope>NUCLEOTIDE SEQUENCE</scope>
    <source>
        <strain evidence="2">U1</strain>
    </source>
</reference>
<gene>
    <name evidence="2" type="ORF">ON006_07225</name>
</gene>
<name>A0A9E8SNH7_9BACT</name>